<protein>
    <submittedName>
        <fullName evidence="2">VanZ family protein</fullName>
    </submittedName>
</protein>
<sequence precursor="true">MSVPSRQVRTTFLVLWLVSIGVVVAGSLLPVPDGPPVPHIDKVEHLIGYAWLALLPWAAFTRPVAASYASLAMVLLGGGIEVAQHFVPGRFASLADMAANALGVACGWFAGRRQARDGWAALRRRLVRICTSADDMSRR</sequence>
<dbReference type="Proteomes" id="UP000009173">
    <property type="component" value="Chromosome"/>
</dbReference>
<feature type="transmembrane region" description="Helical" evidence="1">
    <location>
        <begin position="49"/>
        <end position="76"/>
    </location>
</feature>
<organism evidence="2 3">
    <name type="scientific">Nitratidesulfovibrio vulgaris (strain DP4)</name>
    <name type="common">Desulfovibrio vulgaris</name>
    <dbReference type="NCBI Taxonomy" id="391774"/>
    <lineage>
        <taxon>Bacteria</taxon>
        <taxon>Pseudomonadati</taxon>
        <taxon>Thermodesulfobacteriota</taxon>
        <taxon>Desulfovibrionia</taxon>
        <taxon>Desulfovibrionales</taxon>
        <taxon>Desulfovibrionaceae</taxon>
        <taxon>Nitratidesulfovibrio</taxon>
    </lineage>
</organism>
<evidence type="ECO:0000313" key="2">
    <source>
        <dbReference type="EMBL" id="ABM27834.1"/>
    </source>
</evidence>
<gene>
    <name evidence="2" type="ordered locus">Dvul_0813</name>
</gene>
<dbReference type="PANTHER" id="PTHR28008">
    <property type="entry name" value="DOMAIN PROTEIN, PUTATIVE (AFU_ORTHOLOGUE AFUA_3G10980)-RELATED"/>
    <property type="match status" value="1"/>
</dbReference>
<dbReference type="PANTHER" id="PTHR28008:SF1">
    <property type="entry name" value="DOMAIN PROTEIN, PUTATIVE (AFU_ORTHOLOGUE AFUA_3G10980)-RELATED"/>
    <property type="match status" value="1"/>
</dbReference>
<name>A0A0H3A735_NITV4</name>
<dbReference type="HOGENOM" id="CLU_096028_3_0_7"/>
<dbReference type="NCBIfam" id="NF037970">
    <property type="entry name" value="vanZ_1"/>
    <property type="match status" value="1"/>
</dbReference>
<keyword evidence="1" id="KW-0472">Membrane</keyword>
<proteinExistence type="predicted"/>
<dbReference type="KEGG" id="dvl:Dvul_0813"/>
<accession>A0A0H3A735</accession>
<keyword evidence="1" id="KW-1133">Transmembrane helix</keyword>
<evidence type="ECO:0000256" key="1">
    <source>
        <dbReference type="SAM" id="Phobius"/>
    </source>
</evidence>
<dbReference type="AlphaFoldDB" id="A0A0H3A735"/>
<evidence type="ECO:0000313" key="3">
    <source>
        <dbReference type="Proteomes" id="UP000009173"/>
    </source>
</evidence>
<dbReference type="RefSeq" id="WP_011791844.1">
    <property type="nucleotide sequence ID" value="NC_008751.1"/>
</dbReference>
<feature type="transmembrane region" description="Helical" evidence="1">
    <location>
        <begin position="12"/>
        <end position="29"/>
    </location>
</feature>
<keyword evidence="1" id="KW-0812">Transmembrane</keyword>
<reference evidence="3" key="1">
    <citation type="journal article" date="2009" name="Environ. Microbiol.">
        <title>Contribution of mobile genetic elements to Desulfovibrio vulgaris genome plasticity.</title>
        <authorList>
            <person name="Walker C.B."/>
            <person name="Stolyar S."/>
            <person name="Chivian D."/>
            <person name="Pinel N."/>
            <person name="Gabster J.A."/>
            <person name="Dehal P.S."/>
            <person name="He Z."/>
            <person name="Yang Z.K."/>
            <person name="Yen H.C."/>
            <person name="Zhou J."/>
            <person name="Wall J.D."/>
            <person name="Hazen T.C."/>
            <person name="Arkin A.P."/>
            <person name="Stahl D.A."/>
        </authorList>
    </citation>
    <scope>NUCLEOTIDE SEQUENCE [LARGE SCALE GENOMIC DNA]</scope>
    <source>
        <strain evidence="3">DP4</strain>
    </source>
</reference>
<dbReference type="EMBL" id="CP000527">
    <property type="protein sequence ID" value="ABM27834.1"/>
    <property type="molecule type" value="Genomic_DNA"/>
</dbReference>